<feature type="transmembrane region" description="Helical" evidence="8">
    <location>
        <begin position="268"/>
        <end position="292"/>
    </location>
</feature>
<dbReference type="InterPro" id="IPR036097">
    <property type="entry name" value="HisK_dim/P_sf"/>
</dbReference>
<accession>A0AAE3SLQ1</accession>
<dbReference type="PANTHER" id="PTHR43711:SF1">
    <property type="entry name" value="HISTIDINE KINASE 1"/>
    <property type="match status" value="1"/>
</dbReference>
<dbReference type="InterPro" id="IPR050736">
    <property type="entry name" value="Sensor_HK_Regulatory"/>
</dbReference>
<dbReference type="CDD" id="cd00082">
    <property type="entry name" value="HisKA"/>
    <property type="match status" value="1"/>
</dbReference>
<dbReference type="InterPro" id="IPR004358">
    <property type="entry name" value="Sig_transdc_His_kin-like_C"/>
</dbReference>
<feature type="transmembrane region" description="Helical" evidence="8">
    <location>
        <begin position="329"/>
        <end position="352"/>
    </location>
</feature>
<reference evidence="10" key="1">
    <citation type="submission" date="2022-10" db="EMBL/GenBank/DDBJ databases">
        <authorList>
            <person name="Yu W.X."/>
        </authorList>
    </citation>
    <scope>NUCLEOTIDE SEQUENCE</scope>
    <source>
        <strain evidence="10">D04</strain>
    </source>
</reference>
<keyword evidence="6" id="KW-0902">Two-component regulatory system</keyword>
<keyword evidence="8" id="KW-0472">Membrane</keyword>
<dbReference type="Gene3D" id="1.10.287.130">
    <property type="match status" value="1"/>
</dbReference>
<dbReference type="Gene3D" id="3.30.565.10">
    <property type="entry name" value="Histidine kinase-like ATPase, C-terminal domain"/>
    <property type="match status" value="1"/>
</dbReference>
<comment type="caution">
    <text evidence="10">The sequence shown here is derived from an EMBL/GenBank/DDBJ whole genome shotgun (WGS) entry which is preliminary data.</text>
</comment>
<evidence type="ECO:0000256" key="5">
    <source>
        <dbReference type="ARBA" id="ARBA00022777"/>
    </source>
</evidence>
<gene>
    <name evidence="10" type="ORF">OM074_19795</name>
</gene>
<feature type="transmembrane region" description="Helical" evidence="8">
    <location>
        <begin position="304"/>
        <end position="323"/>
    </location>
</feature>
<dbReference type="RefSeq" id="WP_301202365.1">
    <property type="nucleotide sequence ID" value="NZ_JAPDPI010000066.1"/>
</dbReference>
<evidence type="ECO:0000256" key="3">
    <source>
        <dbReference type="ARBA" id="ARBA00022553"/>
    </source>
</evidence>
<dbReference type="Pfam" id="PF00512">
    <property type="entry name" value="HisKA"/>
    <property type="match status" value="1"/>
</dbReference>
<evidence type="ECO:0000256" key="4">
    <source>
        <dbReference type="ARBA" id="ARBA00022679"/>
    </source>
</evidence>
<evidence type="ECO:0000259" key="9">
    <source>
        <dbReference type="PROSITE" id="PS50109"/>
    </source>
</evidence>
<dbReference type="PANTHER" id="PTHR43711">
    <property type="entry name" value="TWO-COMPONENT HISTIDINE KINASE"/>
    <property type="match status" value="1"/>
</dbReference>
<dbReference type="SMART" id="SM00388">
    <property type="entry name" value="HisKA"/>
    <property type="match status" value="1"/>
</dbReference>
<keyword evidence="4" id="KW-0808">Transferase</keyword>
<dbReference type="InterPro" id="IPR005467">
    <property type="entry name" value="His_kinase_dom"/>
</dbReference>
<dbReference type="SUPFAM" id="SSF55874">
    <property type="entry name" value="ATPase domain of HSP90 chaperone/DNA topoisomerase II/histidine kinase"/>
    <property type="match status" value="1"/>
</dbReference>
<dbReference type="InterPro" id="IPR003594">
    <property type="entry name" value="HATPase_dom"/>
</dbReference>
<feature type="transmembrane region" description="Helical" evidence="8">
    <location>
        <begin position="213"/>
        <end position="232"/>
    </location>
</feature>
<dbReference type="EMBL" id="JAPDPI010000066">
    <property type="protein sequence ID" value="MCW3807878.1"/>
    <property type="molecule type" value="Genomic_DNA"/>
</dbReference>
<feature type="transmembrane region" description="Helical" evidence="8">
    <location>
        <begin position="7"/>
        <end position="25"/>
    </location>
</feature>
<evidence type="ECO:0000313" key="11">
    <source>
        <dbReference type="Proteomes" id="UP001207408"/>
    </source>
</evidence>
<keyword evidence="11" id="KW-1185">Reference proteome</keyword>
<dbReference type="InterPro" id="IPR003661">
    <property type="entry name" value="HisK_dim/P_dom"/>
</dbReference>
<keyword evidence="7" id="KW-0175">Coiled coil</keyword>
<name>A0AAE3SLQ1_9BACT</name>
<feature type="domain" description="Histidine kinase" evidence="9">
    <location>
        <begin position="476"/>
        <end position="687"/>
    </location>
</feature>
<evidence type="ECO:0000313" key="10">
    <source>
        <dbReference type="EMBL" id="MCW3807878.1"/>
    </source>
</evidence>
<evidence type="ECO:0000256" key="1">
    <source>
        <dbReference type="ARBA" id="ARBA00000085"/>
    </source>
</evidence>
<evidence type="ECO:0000256" key="2">
    <source>
        <dbReference type="ARBA" id="ARBA00012438"/>
    </source>
</evidence>
<organism evidence="10 11">
    <name type="scientific">Plebeiibacterium marinum</name>
    <dbReference type="NCBI Taxonomy" id="2992111"/>
    <lineage>
        <taxon>Bacteria</taxon>
        <taxon>Pseudomonadati</taxon>
        <taxon>Bacteroidota</taxon>
        <taxon>Bacteroidia</taxon>
        <taxon>Marinilabiliales</taxon>
        <taxon>Marinilabiliaceae</taxon>
        <taxon>Plebeiibacterium</taxon>
    </lineage>
</organism>
<dbReference type="SUPFAM" id="SSF47384">
    <property type="entry name" value="Homodimeric domain of signal transducing histidine kinase"/>
    <property type="match status" value="1"/>
</dbReference>
<dbReference type="AlphaFoldDB" id="A0AAE3SLQ1"/>
<keyword evidence="8" id="KW-1133">Transmembrane helix</keyword>
<evidence type="ECO:0000256" key="6">
    <source>
        <dbReference type="ARBA" id="ARBA00023012"/>
    </source>
</evidence>
<dbReference type="Proteomes" id="UP001207408">
    <property type="component" value="Unassembled WGS sequence"/>
</dbReference>
<dbReference type="Pfam" id="PF07695">
    <property type="entry name" value="7TMR-DISM_7TM"/>
    <property type="match status" value="1"/>
</dbReference>
<dbReference type="SMART" id="SM00387">
    <property type="entry name" value="HATPase_c"/>
    <property type="match status" value="1"/>
</dbReference>
<evidence type="ECO:0000256" key="8">
    <source>
        <dbReference type="SAM" id="Phobius"/>
    </source>
</evidence>
<evidence type="ECO:0000256" key="7">
    <source>
        <dbReference type="SAM" id="Coils"/>
    </source>
</evidence>
<dbReference type="Pfam" id="PF02518">
    <property type="entry name" value="HATPase_c"/>
    <property type="match status" value="1"/>
</dbReference>
<keyword evidence="8" id="KW-0812">Transmembrane</keyword>
<dbReference type="PRINTS" id="PR00344">
    <property type="entry name" value="BCTRLSENSOR"/>
</dbReference>
<feature type="transmembrane region" description="Helical" evidence="8">
    <location>
        <begin position="364"/>
        <end position="382"/>
    </location>
</feature>
<dbReference type="InterPro" id="IPR036890">
    <property type="entry name" value="HATPase_C_sf"/>
</dbReference>
<feature type="coiled-coil region" evidence="7">
    <location>
        <begin position="439"/>
        <end position="473"/>
    </location>
</feature>
<protein>
    <recommendedName>
        <fullName evidence="2">histidine kinase</fullName>
        <ecNumber evidence="2">2.7.13.3</ecNumber>
    </recommendedName>
</protein>
<dbReference type="GO" id="GO:0000155">
    <property type="term" value="F:phosphorelay sensor kinase activity"/>
    <property type="evidence" value="ECO:0007669"/>
    <property type="project" value="InterPro"/>
</dbReference>
<sequence length="687" mass="77731">MIRNTFAILWVAVIVLFGSMLFYYLEFSIVNSVRKKDSPSAVYDLSDFNFDKNNVVALSGGAYFYKDTLLNPADSAFEALTPTGYSIISKKWNHFLGDSKLSVGHGYGTFAFKIRVPKPGMYAIKANDIKSSYKIFINGTDMGGSGVVGKSAETMKPSRYQMEYYFYAATKTIDVLIQVSNFQNRKGGLTGLIHFGSSRAIALQKTKQVGIELFIVGSLFILFIYHLVLYAFRRRDKSTLYFSMLCLIMFLRLGYIGEKIFLDTFSFLGWYVSLKTEYISFFGIPVFTALFLRELFPKELSKQVVKATTITSIGFVVLILSLSPTAFSYLPIISLFPFGILAVYLLAVIFIAMLRGREFAKPMFVGFFVYFLLSLHDALYYAKIINSVNLMPLGLFVATFSQAYVLARKSSSAYLRAEKLSDKLSEYAHNLEDIVRSRTKEIESQKHELEHNAKALKENNKELVRLVNFKQNMTNMMIHDLKAPLNSIVGFAELSADNNEYSKYILNSGWEMENLIQNILDVDRYESTEFKTNKTETNLHKLVNYAYENVYFIITGNKIDFINQVPADIDMSIDKHAIYRLFTNIFSNAVKYGGKNITLKVDAEMVSDESGDYIKISIYNSGNSIAPDKINRVFNQYDSNSDELKDLSYSSGIGLTFCKLAVDAHGGSIDVESGKNKGVTFWFTIPL</sequence>
<dbReference type="EC" id="2.7.13.3" evidence="2"/>
<comment type="catalytic activity">
    <reaction evidence="1">
        <text>ATP + protein L-histidine = ADP + protein N-phospho-L-histidine.</text>
        <dbReference type="EC" id="2.7.13.3"/>
    </reaction>
</comment>
<feature type="transmembrane region" description="Helical" evidence="8">
    <location>
        <begin position="239"/>
        <end position="256"/>
    </location>
</feature>
<keyword evidence="3" id="KW-0597">Phosphoprotein</keyword>
<proteinExistence type="predicted"/>
<keyword evidence="5 10" id="KW-0418">Kinase</keyword>
<dbReference type="PROSITE" id="PS50109">
    <property type="entry name" value="HIS_KIN"/>
    <property type="match status" value="1"/>
</dbReference>
<dbReference type="InterPro" id="IPR011623">
    <property type="entry name" value="7TMR_DISM_rcpt_extracell_dom1"/>
</dbReference>